<name>A0A9X2L1C1_9BACT</name>
<dbReference type="RefSeq" id="WP_255132422.1">
    <property type="nucleotide sequence ID" value="NZ_JANDBC010000001.1"/>
</dbReference>
<dbReference type="Pfam" id="PF00069">
    <property type="entry name" value="Pkinase"/>
    <property type="match status" value="1"/>
</dbReference>
<protein>
    <submittedName>
        <fullName evidence="9">Serine/threonine-protein kinase</fullName>
    </submittedName>
</protein>
<feature type="binding site" evidence="6">
    <location>
        <position position="122"/>
    </location>
    <ligand>
        <name>ATP</name>
        <dbReference type="ChEBI" id="CHEBI:30616"/>
    </ligand>
</feature>
<dbReference type="Gene3D" id="1.25.40.10">
    <property type="entry name" value="Tetratricopeptide repeat domain"/>
    <property type="match status" value="3"/>
</dbReference>
<dbReference type="GO" id="GO:0004674">
    <property type="term" value="F:protein serine/threonine kinase activity"/>
    <property type="evidence" value="ECO:0007669"/>
    <property type="project" value="TreeGrafter"/>
</dbReference>
<feature type="domain" description="Protein kinase" evidence="8">
    <location>
        <begin position="91"/>
        <end position="366"/>
    </location>
</feature>
<feature type="repeat" description="TPR" evidence="5">
    <location>
        <begin position="727"/>
        <end position="760"/>
    </location>
</feature>
<evidence type="ECO:0000313" key="10">
    <source>
        <dbReference type="Proteomes" id="UP001139125"/>
    </source>
</evidence>
<accession>A0A9X2L1C1</accession>
<feature type="transmembrane region" description="Helical" evidence="7">
    <location>
        <begin position="390"/>
        <end position="411"/>
    </location>
</feature>
<comment type="caution">
    <text evidence="9">The sequence shown here is derived from an EMBL/GenBank/DDBJ whole genome shotgun (WGS) entry which is preliminary data.</text>
</comment>
<evidence type="ECO:0000256" key="6">
    <source>
        <dbReference type="PROSITE-ProRule" id="PRU10141"/>
    </source>
</evidence>
<proteinExistence type="predicted"/>
<gene>
    <name evidence="9" type="ORF">NM125_02225</name>
</gene>
<dbReference type="Gene3D" id="1.10.510.10">
    <property type="entry name" value="Transferase(Phosphotransferase) domain 1"/>
    <property type="match status" value="1"/>
</dbReference>
<dbReference type="PANTHER" id="PTHR43289:SF34">
    <property type="entry name" value="SERINE_THREONINE-PROTEIN KINASE YBDM-RELATED"/>
    <property type="match status" value="1"/>
</dbReference>
<keyword evidence="5" id="KW-0802">TPR repeat</keyword>
<feature type="repeat" description="TPR" evidence="5">
    <location>
        <begin position="558"/>
        <end position="591"/>
    </location>
</feature>
<keyword evidence="2 6" id="KW-0547">Nucleotide-binding</keyword>
<dbReference type="InterPro" id="IPR011990">
    <property type="entry name" value="TPR-like_helical_dom_sf"/>
</dbReference>
<dbReference type="SUPFAM" id="SSF56112">
    <property type="entry name" value="Protein kinase-like (PK-like)"/>
    <property type="match status" value="1"/>
</dbReference>
<dbReference type="Pfam" id="PF13424">
    <property type="entry name" value="TPR_12"/>
    <property type="match status" value="2"/>
</dbReference>
<keyword evidence="4 6" id="KW-0067">ATP-binding</keyword>
<keyword evidence="1" id="KW-0808">Transferase</keyword>
<dbReference type="PROSITE" id="PS50011">
    <property type="entry name" value="PROTEIN_KINASE_DOM"/>
    <property type="match status" value="1"/>
</dbReference>
<dbReference type="SUPFAM" id="SSF48452">
    <property type="entry name" value="TPR-like"/>
    <property type="match status" value="2"/>
</dbReference>
<dbReference type="Pfam" id="PF13181">
    <property type="entry name" value="TPR_8"/>
    <property type="match status" value="1"/>
</dbReference>
<evidence type="ECO:0000256" key="1">
    <source>
        <dbReference type="ARBA" id="ARBA00022679"/>
    </source>
</evidence>
<dbReference type="SMART" id="SM00028">
    <property type="entry name" value="TPR"/>
    <property type="match status" value="9"/>
</dbReference>
<keyword evidence="7" id="KW-0812">Transmembrane</keyword>
<dbReference type="InterPro" id="IPR017441">
    <property type="entry name" value="Protein_kinase_ATP_BS"/>
</dbReference>
<reference evidence="9" key="1">
    <citation type="submission" date="2022-06" db="EMBL/GenBank/DDBJ databases">
        <title>Gracilimonas sp. CAU 1638 isolated from sea sediment.</title>
        <authorList>
            <person name="Kim W."/>
        </authorList>
    </citation>
    <scope>NUCLEOTIDE SEQUENCE</scope>
    <source>
        <strain evidence="9">CAU 1638</strain>
    </source>
</reference>
<sequence>MDKYNWQTVENIIDEVLELPIEKRKEYIRERCRGNESLKKEVTLLLSSITESEGWLEHPEEYKSELFKELTSDISDLSVGRSLEGTRIGAYTIIEEIGFGGMGHVYRAERDEDDISHQVAIKILNRRRTEASVIERFRREQQVLAKLNHPHIAQFFDGGVTADGSPYIIMEFVDGIPIDEYCIQNNCTFSQQIDLFKDVLKGVRYAHENLVIHRDLKPENILVTTDGDVKILDFGISKMLGDDVDDTLTKEGPRLLTPKYAAPEQILQSNITTATDTYALGILLYYLLTHTFPFNLDNLTRYEAEQAILKNNPAKPSDAAGKTFLKKQLTGDLDAIILKAIRKESDYRYRTVNHFLEDLENYEANLPVSAHRNTKTYRVKKFLKRNKKNVGIGSAFLMVIVTMVGVFTWQLSEERNQATLEAEKAESVKDLLIDIFEANDPISNSDDNTPSLSVLLEAGTNKILAQNIDPSVKTELLLTLATIYQNITQFDKALELTNKSLEISNKHFGSQSIQTAQGYIKLGGIQLDLGKYQMGKTELNKAKNILNNRLQASDKIYAKLYSHLGAAEENLGNYETSQNYFKEALSVTQRQSKIDSAMLVNELRSVARGYHRGDQHEKGDSLMLKALDVSEAFHGESDIVTASVLGDLGLYLMTRAEYKQARNYFERSLEIKEQVYGEKGHPKYTATLTNLAVLEKTLSNFETADSLFVKTMRIDEKIFGPDHPYVAMSKSHLGGINHSLGNYNQARKYYTEAIEVYTDSYGPEHPYMGGVYKGYARAASALGEYNVADDYFDRSLRIYKNDNTADSALYAKLYEAMGIHYKRSGRHREALEYFQQCADLFYPLYYDEYKIRSVKCHINMADSHLSLSHHEKAKATLNHIHSRIDSLEVLSNHEGIQKLLTQTENQL</sequence>
<dbReference type="PROSITE" id="PS50005">
    <property type="entry name" value="TPR"/>
    <property type="match status" value="4"/>
</dbReference>
<dbReference type="InterPro" id="IPR008271">
    <property type="entry name" value="Ser/Thr_kinase_AS"/>
</dbReference>
<dbReference type="AlphaFoldDB" id="A0A9X2L1C1"/>
<evidence type="ECO:0000256" key="5">
    <source>
        <dbReference type="PROSITE-ProRule" id="PRU00339"/>
    </source>
</evidence>
<dbReference type="PROSITE" id="PS00107">
    <property type="entry name" value="PROTEIN_KINASE_ATP"/>
    <property type="match status" value="1"/>
</dbReference>
<dbReference type="InterPro" id="IPR000719">
    <property type="entry name" value="Prot_kinase_dom"/>
</dbReference>
<evidence type="ECO:0000259" key="8">
    <source>
        <dbReference type="PROSITE" id="PS50011"/>
    </source>
</evidence>
<evidence type="ECO:0000256" key="3">
    <source>
        <dbReference type="ARBA" id="ARBA00022777"/>
    </source>
</evidence>
<evidence type="ECO:0000256" key="7">
    <source>
        <dbReference type="SAM" id="Phobius"/>
    </source>
</evidence>
<dbReference type="CDD" id="cd14014">
    <property type="entry name" value="STKc_PknB_like"/>
    <property type="match status" value="1"/>
</dbReference>
<keyword evidence="7" id="KW-0472">Membrane</keyword>
<feature type="repeat" description="TPR" evidence="5">
    <location>
        <begin position="474"/>
        <end position="507"/>
    </location>
</feature>
<evidence type="ECO:0000256" key="4">
    <source>
        <dbReference type="ARBA" id="ARBA00022840"/>
    </source>
</evidence>
<dbReference type="InterPro" id="IPR011009">
    <property type="entry name" value="Kinase-like_dom_sf"/>
</dbReference>
<evidence type="ECO:0000256" key="2">
    <source>
        <dbReference type="ARBA" id="ARBA00022741"/>
    </source>
</evidence>
<keyword evidence="3 9" id="KW-0418">Kinase</keyword>
<dbReference type="InterPro" id="IPR019734">
    <property type="entry name" value="TPR_rpt"/>
</dbReference>
<dbReference type="GO" id="GO:0005524">
    <property type="term" value="F:ATP binding"/>
    <property type="evidence" value="ECO:0007669"/>
    <property type="project" value="UniProtKB-UniRule"/>
</dbReference>
<dbReference type="Gene3D" id="3.30.200.20">
    <property type="entry name" value="Phosphorylase Kinase, domain 1"/>
    <property type="match status" value="1"/>
</dbReference>
<keyword evidence="7" id="KW-1133">Transmembrane helix</keyword>
<dbReference type="EMBL" id="JANDBC010000001">
    <property type="protein sequence ID" value="MCP9290394.1"/>
    <property type="molecule type" value="Genomic_DNA"/>
</dbReference>
<dbReference type="PANTHER" id="PTHR43289">
    <property type="entry name" value="MITOGEN-ACTIVATED PROTEIN KINASE KINASE KINASE 20-RELATED"/>
    <property type="match status" value="1"/>
</dbReference>
<keyword evidence="10" id="KW-1185">Reference proteome</keyword>
<dbReference type="Proteomes" id="UP001139125">
    <property type="component" value="Unassembled WGS sequence"/>
</dbReference>
<organism evidence="9 10">
    <name type="scientific">Gracilimonas sediminicola</name>
    <dbReference type="NCBI Taxonomy" id="2952158"/>
    <lineage>
        <taxon>Bacteria</taxon>
        <taxon>Pseudomonadati</taxon>
        <taxon>Balneolota</taxon>
        <taxon>Balneolia</taxon>
        <taxon>Balneolales</taxon>
        <taxon>Balneolaceae</taxon>
        <taxon>Gracilimonas</taxon>
    </lineage>
</organism>
<evidence type="ECO:0000313" key="9">
    <source>
        <dbReference type="EMBL" id="MCP9290394.1"/>
    </source>
</evidence>
<feature type="repeat" description="TPR" evidence="5">
    <location>
        <begin position="642"/>
        <end position="675"/>
    </location>
</feature>
<dbReference type="Pfam" id="PF13374">
    <property type="entry name" value="TPR_10"/>
    <property type="match status" value="1"/>
</dbReference>
<dbReference type="PROSITE" id="PS00108">
    <property type="entry name" value="PROTEIN_KINASE_ST"/>
    <property type="match status" value="1"/>
</dbReference>
<dbReference type="SMART" id="SM00220">
    <property type="entry name" value="S_TKc"/>
    <property type="match status" value="1"/>
</dbReference>